<accession>A0A4R3HRD2</accession>
<dbReference type="EMBL" id="SLZQ01000014">
    <property type="protein sequence ID" value="TCS34053.1"/>
    <property type="molecule type" value="Genomic_DNA"/>
</dbReference>
<evidence type="ECO:0000256" key="1">
    <source>
        <dbReference type="ARBA" id="ARBA00023125"/>
    </source>
</evidence>
<dbReference type="PANTHER" id="PTHR33221">
    <property type="entry name" value="WINGED HELIX-TURN-HELIX TRANSCRIPTIONAL REGULATOR, RRF2 FAMILY"/>
    <property type="match status" value="1"/>
</dbReference>
<dbReference type="InterPro" id="IPR000944">
    <property type="entry name" value="Tscrpt_reg_Rrf2"/>
</dbReference>
<dbReference type="Pfam" id="PF02082">
    <property type="entry name" value="Rrf2"/>
    <property type="match status" value="1"/>
</dbReference>
<sequence>MRLTSYTDYALRTLMYLATHRDELVTIQHIADLHGIAKNHLTKVVHQLGMLGLVETVRGRNGGLKLGREPADINIGEVVRLTETDFYMAECFDENNKGCAYSASCALKGVLGDATAAYLKVLDSVTLEQMTRKSNRAGIGTSPVRLHGRVRELIK</sequence>
<dbReference type="GO" id="GO:0003700">
    <property type="term" value="F:DNA-binding transcription factor activity"/>
    <property type="evidence" value="ECO:0007669"/>
    <property type="project" value="TreeGrafter"/>
</dbReference>
<dbReference type="PROSITE" id="PS51197">
    <property type="entry name" value="HTH_RRF2_2"/>
    <property type="match status" value="1"/>
</dbReference>
<organism evidence="2 3">
    <name type="scientific">Paucimonas lemoignei</name>
    <name type="common">Pseudomonas lemoignei</name>
    <dbReference type="NCBI Taxonomy" id="29443"/>
    <lineage>
        <taxon>Bacteria</taxon>
        <taxon>Pseudomonadati</taxon>
        <taxon>Pseudomonadota</taxon>
        <taxon>Betaproteobacteria</taxon>
        <taxon>Burkholderiales</taxon>
        <taxon>Burkholderiaceae</taxon>
        <taxon>Paucimonas</taxon>
    </lineage>
</organism>
<dbReference type="InterPro" id="IPR036388">
    <property type="entry name" value="WH-like_DNA-bd_sf"/>
</dbReference>
<evidence type="ECO:0000313" key="2">
    <source>
        <dbReference type="EMBL" id="TCS34053.1"/>
    </source>
</evidence>
<dbReference type="InterPro" id="IPR036390">
    <property type="entry name" value="WH_DNA-bd_sf"/>
</dbReference>
<dbReference type="Gene3D" id="1.10.10.10">
    <property type="entry name" value="Winged helix-like DNA-binding domain superfamily/Winged helix DNA-binding domain"/>
    <property type="match status" value="1"/>
</dbReference>
<name>A0A4R3HRD2_PAULE</name>
<dbReference type="PANTHER" id="PTHR33221:SF4">
    <property type="entry name" value="HTH-TYPE TRANSCRIPTIONAL REPRESSOR NSRR"/>
    <property type="match status" value="1"/>
</dbReference>
<dbReference type="GO" id="GO:0003677">
    <property type="term" value="F:DNA binding"/>
    <property type="evidence" value="ECO:0007669"/>
    <property type="project" value="UniProtKB-KW"/>
</dbReference>
<comment type="caution">
    <text evidence="2">The sequence shown here is derived from an EMBL/GenBank/DDBJ whole genome shotgun (WGS) entry which is preliminary data.</text>
</comment>
<keyword evidence="1" id="KW-0238">DNA-binding</keyword>
<dbReference type="SUPFAM" id="SSF46785">
    <property type="entry name" value="Winged helix' DNA-binding domain"/>
    <property type="match status" value="1"/>
</dbReference>
<reference evidence="2 3" key="1">
    <citation type="submission" date="2019-03" db="EMBL/GenBank/DDBJ databases">
        <title>Genomic Encyclopedia of Type Strains, Phase IV (KMG-IV): sequencing the most valuable type-strain genomes for metagenomic binning, comparative biology and taxonomic classification.</title>
        <authorList>
            <person name="Goeker M."/>
        </authorList>
    </citation>
    <scope>NUCLEOTIDE SEQUENCE [LARGE SCALE GENOMIC DNA]</scope>
    <source>
        <strain evidence="2 3">DSM 7445</strain>
    </source>
</reference>
<dbReference type="OrthoDB" id="9795923at2"/>
<dbReference type="RefSeq" id="WP_132260037.1">
    <property type="nucleotide sequence ID" value="NZ_SLZQ01000014.1"/>
</dbReference>
<evidence type="ECO:0000313" key="3">
    <source>
        <dbReference type="Proteomes" id="UP000295382"/>
    </source>
</evidence>
<protein>
    <submittedName>
        <fullName evidence="2">BadM/Rrf2 family transcriptional regulator</fullName>
    </submittedName>
</protein>
<keyword evidence="3" id="KW-1185">Reference proteome</keyword>
<dbReference type="Proteomes" id="UP000295382">
    <property type="component" value="Unassembled WGS sequence"/>
</dbReference>
<proteinExistence type="predicted"/>
<gene>
    <name evidence="2" type="ORF">EDC30_11482</name>
</gene>
<dbReference type="NCBIfam" id="TIGR00738">
    <property type="entry name" value="rrf2_super"/>
    <property type="match status" value="1"/>
</dbReference>
<dbReference type="GO" id="GO:0005829">
    <property type="term" value="C:cytosol"/>
    <property type="evidence" value="ECO:0007669"/>
    <property type="project" value="TreeGrafter"/>
</dbReference>
<dbReference type="AlphaFoldDB" id="A0A4R3HRD2"/>